<name>A0A5E7NDW9_PSEFL</name>
<organism evidence="1 2">
    <name type="scientific">Pseudomonas fluorescens</name>
    <dbReference type="NCBI Taxonomy" id="294"/>
    <lineage>
        <taxon>Bacteria</taxon>
        <taxon>Pseudomonadati</taxon>
        <taxon>Pseudomonadota</taxon>
        <taxon>Gammaproteobacteria</taxon>
        <taxon>Pseudomonadales</taxon>
        <taxon>Pseudomonadaceae</taxon>
        <taxon>Pseudomonas</taxon>
    </lineage>
</organism>
<accession>A0A5E7NDW9</accession>
<protein>
    <submittedName>
        <fullName evidence="1">Uncharacterized protein</fullName>
    </submittedName>
</protein>
<sequence length="62" mass="7034">MQEIAIHYYLVEDLIACRYSGPVPRIGDSVMVEDVTYRIADVMWVEGDDQKPHTDIALVPAQ</sequence>
<evidence type="ECO:0000313" key="1">
    <source>
        <dbReference type="EMBL" id="VVP34660.1"/>
    </source>
</evidence>
<evidence type="ECO:0000313" key="2">
    <source>
        <dbReference type="Proteomes" id="UP000349468"/>
    </source>
</evidence>
<dbReference type="AlphaFoldDB" id="A0A5E7NDW9"/>
<dbReference type="RefSeq" id="WP_154913003.1">
    <property type="nucleotide sequence ID" value="NZ_CABVIK010000015.1"/>
</dbReference>
<dbReference type="EMBL" id="CABVIK010000015">
    <property type="protein sequence ID" value="VVP34660.1"/>
    <property type="molecule type" value="Genomic_DNA"/>
</dbReference>
<reference evidence="1 2" key="1">
    <citation type="submission" date="2019-09" db="EMBL/GenBank/DDBJ databases">
        <authorList>
            <person name="Chandra G."/>
            <person name="Truman W A."/>
        </authorList>
    </citation>
    <scope>NUCLEOTIDE SEQUENCE [LARGE SCALE GENOMIC DNA]</scope>
    <source>
        <strain evidence="1">PS870</strain>
    </source>
</reference>
<proteinExistence type="predicted"/>
<gene>
    <name evidence="1" type="ORF">PS870_04502</name>
</gene>
<dbReference type="Proteomes" id="UP000349468">
    <property type="component" value="Unassembled WGS sequence"/>
</dbReference>